<evidence type="ECO:0000256" key="5">
    <source>
        <dbReference type="ARBA" id="ARBA00023136"/>
    </source>
</evidence>
<dbReference type="CDD" id="cd17325">
    <property type="entry name" value="MFS_MdtG_SLC18_like"/>
    <property type="match status" value="1"/>
</dbReference>
<proteinExistence type="predicted"/>
<evidence type="ECO:0000256" key="3">
    <source>
        <dbReference type="ARBA" id="ARBA00022692"/>
    </source>
</evidence>
<feature type="region of interest" description="Disordered" evidence="6">
    <location>
        <begin position="272"/>
        <end position="304"/>
    </location>
</feature>
<evidence type="ECO:0000259" key="8">
    <source>
        <dbReference type="PROSITE" id="PS50850"/>
    </source>
</evidence>
<feature type="transmembrane region" description="Helical" evidence="7">
    <location>
        <begin position="36"/>
        <end position="59"/>
    </location>
</feature>
<dbReference type="InterPro" id="IPR036259">
    <property type="entry name" value="MFS_trans_sf"/>
</dbReference>
<keyword evidence="5 7" id="KW-0472">Membrane</keyword>
<feature type="region of interest" description="Disordered" evidence="6">
    <location>
        <begin position="715"/>
        <end position="739"/>
    </location>
</feature>
<protein>
    <recommendedName>
        <fullName evidence="8">Major facilitator superfamily (MFS) profile domain-containing protein</fullName>
    </recommendedName>
</protein>
<feature type="compositionally biased region" description="Basic and acidic residues" evidence="6">
    <location>
        <begin position="522"/>
        <end position="534"/>
    </location>
</feature>
<dbReference type="GO" id="GO:0022857">
    <property type="term" value="F:transmembrane transporter activity"/>
    <property type="evidence" value="ECO:0007669"/>
    <property type="project" value="InterPro"/>
</dbReference>
<keyword evidence="4 7" id="KW-1133">Transmembrane helix</keyword>
<organism evidence="9 10">
    <name type="scientific">Thyridium curvatum</name>
    <dbReference type="NCBI Taxonomy" id="1093900"/>
    <lineage>
        <taxon>Eukaryota</taxon>
        <taxon>Fungi</taxon>
        <taxon>Dikarya</taxon>
        <taxon>Ascomycota</taxon>
        <taxon>Pezizomycotina</taxon>
        <taxon>Sordariomycetes</taxon>
        <taxon>Sordariomycetidae</taxon>
        <taxon>Thyridiales</taxon>
        <taxon>Thyridiaceae</taxon>
        <taxon>Thyridium</taxon>
    </lineage>
</organism>
<keyword evidence="3 7" id="KW-0812">Transmembrane</keyword>
<keyword evidence="2" id="KW-0813">Transport</keyword>
<dbReference type="RefSeq" id="XP_030994962.1">
    <property type="nucleotide sequence ID" value="XM_031140833.1"/>
</dbReference>
<feature type="domain" description="Major facilitator superfamily (MFS) profile" evidence="8">
    <location>
        <begin position="34"/>
        <end position="512"/>
    </location>
</feature>
<evidence type="ECO:0000256" key="2">
    <source>
        <dbReference type="ARBA" id="ARBA00022448"/>
    </source>
</evidence>
<dbReference type="InterPro" id="IPR050930">
    <property type="entry name" value="MFS_Vesicular_Transporter"/>
</dbReference>
<reference evidence="9 10" key="1">
    <citation type="submission" date="2019-06" db="EMBL/GenBank/DDBJ databases">
        <title>Draft genome sequence of the filamentous fungus Phialemoniopsis curvata isolated from diesel fuel.</title>
        <authorList>
            <person name="Varaljay V.A."/>
            <person name="Lyon W.J."/>
            <person name="Crouch A.L."/>
            <person name="Drake C.E."/>
            <person name="Hollomon J.M."/>
            <person name="Nadeau L.J."/>
            <person name="Nunn H.S."/>
            <person name="Stevenson B.S."/>
            <person name="Bojanowski C.L."/>
            <person name="Crookes-Goodson W.J."/>
        </authorList>
    </citation>
    <scope>NUCLEOTIDE SEQUENCE [LARGE SCALE GENOMIC DNA]</scope>
    <source>
        <strain evidence="9 10">D216</strain>
    </source>
</reference>
<feature type="compositionally biased region" description="Low complexity" evidence="6">
    <location>
        <begin position="279"/>
        <end position="296"/>
    </location>
</feature>
<dbReference type="InterPro" id="IPR011701">
    <property type="entry name" value="MFS"/>
</dbReference>
<dbReference type="InterPro" id="IPR020846">
    <property type="entry name" value="MFS_dom"/>
</dbReference>
<accession>A0A507B848</accession>
<dbReference type="Gene3D" id="1.20.1250.20">
    <property type="entry name" value="MFS general substrate transporter like domains"/>
    <property type="match status" value="1"/>
</dbReference>
<feature type="transmembrane region" description="Helical" evidence="7">
    <location>
        <begin position="79"/>
        <end position="99"/>
    </location>
</feature>
<feature type="compositionally biased region" description="Basic and acidic residues" evidence="6">
    <location>
        <begin position="790"/>
        <end position="802"/>
    </location>
</feature>
<dbReference type="SUPFAM" id="SSF103473">
    <property type="entry name" value="MFS general substrate transporter"/>
    <property type="match status" value="1"/>
</dbReference>
<feature type="compositionally biased region" description="Basic and acidic residues" evidence="6">
    <location>
        <begin position="718"/>
        <end position="733"/>
    </location>
</feature>
<dbReference type="Pfam" id="PF07690">
    <property type="entry name" value="MFS_1"/>
    <property type="match status" value="1"/>
</dbReference>
<feature type="region of interest" description="Disordered" evidence="6">
    <location>
        <begin position="782"/>
        <end position="802"/>
    </location>
</feature>
<keyword evidence="10" id="KW-1185">Reference proteome</keyword>
<feature type="transmembrane region" description="Helical" evidence="7">
    <location>
        <begin position="349"/>
        <end position="372"/>
    </location>
</feature>
<dbReference type="EMBL" id="SKBQ01000035">
    <property type="protein sequence ID" value="TPX13251.1"/>
    <property type="molecule type" value="Genomic_DNA"/>
</dbReference>
<name>A0A507B848_9PEZI</name>
<feature type="region of interest" description="Disordered" evidence="6">
    <location>
        <begin position="229"/>
        <end position="250"/>
    </location>
</feature>
<evidence type="ECO:0000256" key="7">
    <source>
        <dbReference type="SAM" id="Phobius"/>
    </source>
</evidence>
<evidence type="ECO:0000256" key="1">
    <source>
        <dbReference type="ARBA" id="ARBA00004141"/>
    </source>
</evidence>
<sequence>MKSALGQAWRFLSGARDDSPNSKPPLFLAFRSSSNFILATVCLAIFTDIFLYGLIVPVLPYSLSVQAGVAEKDVQTWNAILLGIYNGALCLGSPIAGFYADHTSSRRWPLLLGLLALAGSTLLLCLGKTVALLVIGRLLQGLSAAIVWSVGLALLADTMGDKIGVSVGYVSISLSLGLFVSPLLGGAIYGGAGYYAVYYIAFAFIFLDIVLRLLMIEKKIARQWIQEDKNTNPASSPKPGDADCEAGMSHSEKGTLEIPQDQNSTLKPALTNEFGQERPSSPTTSPLPPIGESSPGPGQPEGVKKVHPHLTLLKSMRMLAALCGCVIIAGIMFAFDTVIPLFVKETFHWSSTAAGLIFFCIFIPGFASPLVGMLSDRVGARPPALAGFLLTLPLLVCLRFVTDDSTGHKVLLCALLVLLGASTTFCNVPLMAEITYSIEAKAARNPGIWGDKGVYGIGYGLYTTSFALGGTIGSFMAGYVNAGRGWSTMTWSLAVWCAGGVVVSFWVGGAGRASKPRASRSSRSDDAGGNKDRGVVAGDGAGDDHRFPPFPPFPSSLFSSDHTHIHSFLAVRLAHTQKVALRIWKLALDLVLCSLDLNLNPPHAATNTRQHRLALVLLGQRRAAVLHRPAPDRDPARPAVAHLARRRDDVVVPKRPPQALEQRLLRADPQHPAAAVRNHGLERVARRGVRLEGLEVHLVGAQAGLPRRGQRLVHHAPRAAEADVRVPRQRPDDGADVEPLAPRPVVDDHLAAGVALGQCVEPRAEGHVAGRAHRVVQREGVVAPPQPPQHRQEGRDADPAGHEDVRARVRRRGHRAREAPDLDDGALAHVRPVQVPGPAPAPLLPAVAVVVGERDAQLEPPDLDVRPGLQRLGLRVRLHGLEREGGDPRRLALLLDDPEVEPLLLPVPGGPPLLGPLPGYPARELLLALRPELLDGRQLLDHVQPVRAPVEVLLDPLDRPLRVRPPPQPDLVPGPDAPALEDAVVPPRAARLPSVGRKVPELEPVVELEARLPRQADLQDHLGADRDDVPDAHVPLVHPREDKVLPEAARHEALCRGRVLFAPGFVVLRAVCGVSLVNAAMERGIVLVANDPQRVDLDGPVTDGLINAGFHIDPLELCHLPRADLEDRVHGDGGEKVDFWIQSHGAEL</sequence>
<evidence type="ECO:0000313" key="9">
    <source>
        <dbReference type="EMBL" id="TPX13251.1"/>
    </source>
</evidence>
<dbReference type="GO" id="GO:0016020">
    <property type="term" value="C:membrane"/>
    <property type="evidence" value="ECO:0007669"/>
    <property type="project" value="UniProtKB-SubCell"/>
</dbReference>
<dbReference type="Proteomes" id="UP000319257">
    <property type="component" value="Unassembled WGS sequence"/>
</dbReference>
<feature type="transmembrane region" description="Helical" evidence="7">
    <location>
        <begin position="319"/>
        <end position="343"/>
    </location>
</feature>
<feature type="region of interest" description="Disordered" evidence="6">
    <location>
        <begin position="511"/>
        <end position="541"/>
    </location>
</feature>
<comment type="subcellular location">
    <subcellularLocation>
        <location evidence="1">Membrane</location>
        <topology evidence="1">Multi-pass membrane protein</topology>
    </subcellularLocation>
</comment>
<dbReference type="GeneID" id="41973671"/>
<comment type="caution">
    <text evidence="9">The sequence shown here is derived from an EMBL/GenBank/DDBJ whole genome shotgun (WGS) entry which is preliminary data.</text>
</comment>
<gene>
    <name evidence="9" type="ORF">E0L32_006224</name>
</gene>
<feature type="transmembrane region" description="Helical" evidence="7">
    <location>
        <begin position="195"/>
        <end position="215"/>
    </location>
</feature>
<feature type="transmembrane region" description="Helical" evidence="7">
    <location>
        <begin position="491"/>
        <end position="513"/>
    </location>
</feature>
<evidence type="ECO:0000256" key="4">
    <source>
        <dbReference type="ARBA" id="ARBA00022989"/>
    </source>
</evidence>
<feature type="transmembrane region" description="Helical" evidence="7">
    <location>
        <begin position="111"/>
        <end position="132"/>
    </location>
</feature>
<dbReference type="OrthoDB" id="5086884at2759"/>
<dbReference type="AlphaFoldDB" id="A0A507B848"/>
<dbReference type="PANTHER" id="PTHR23506:SF23">
    <property type="entry name" value="GH10249P"/>
    <property type="match status" value="1"/>
</dbReference>
<dbReference type="STRING" id="1093900.A0A507B848"/>
<feature type="transmembrane region" description="Helical" evidence="7">
    <location>
        <begin position="453"/>
        <end position="479"/>
    </location>
</feature>
<feature type="transmembrane region" description="Helical" evidence="7">
    <location>
        <begin position="408"/>
        <end position="432"/>
    </location>
</feature>
<feature type="transmembrane region" description="Helical" evidence="7">
    <location>
        <begin position="138"/>
        <end position="155"/>
    </location>
</feature>
<evidence type="ECO:0000313" key="10">
    <source>
        <dbReference type="Proteomes" id="UP000319257"/>
    </source>
</evidence>
<feature type="transmembrane region" description="Helical" evidence="7">
    <location>
        <begin position="167"/>
        <end position="189"/>
    </location>
</feature>
<evidence type="ECO:0000256" key="6">
    <source>
        <dbReference type="SAM" id="MobiDB-lite"/>
    </source>
</evidence>
<dbReference type="PANTHER" id="PTHR23506">
    <property type="entry name" value="GH10249P"/>
    <property type="match status" value="1"/>
</dbReference>
<dbReference type="PROSITE" id="PS50850">
    <property type="entry name" value="MFS"/>
    <property type="match status" value="1"/>
</dbReference>
<dbReference type="InParanoid" id="A0A507B848"/>